<sequence length="55" mass="6153">MGFLQCCAHNQWRPFPLLRPGRAYWRLKSNTTLSFTPSLWQGGAIPPPAAPTPIC</sequence>
<protein>
    <submittedName>
        <fullName evidence="1">Uncharacterized protein</fullName>
    </submittedName>
</protein>
<evidence type="ECO:0000313" key="1">
    <source>
        <dbReference type="EMBL" id="JAH10774.1"/>
    </source>
</evidence>
<accession>A0A0E9Q221</accession>
<organism evidence="1">
    <name type="scientific">Anguilla anguilla</name>
    <name type="common">European freshwater eel</name>
    <name type="synonym">Muraena anguilla</name>
    <dbReference type="NCBI Taxonomy" id="7936"/>
    <lineage>
        <taxon>Eukaryota</taxon>
        <taxon>Metazoa</taxon>
        <taxon>Chordata</taxon>
        <taxon>Craniata</taxon>
        <taxon>Vertebrata</taxon>
        <taxon>Euteleostomi</taxon>
        <taxon>Actinopterygii</taxon>
        <taxon>Neopterygii</taxon>
        <taxon>Teleostei</taxon>
        <taxon>Anguilliformes</taxon>
        <taxon>Anguillidae</taxon>
        <taxon>Anguilla</taxon>
    </lineage>
</organism>
<dbReference type="EMBL" id="GBXM01097803">
    <property type="protein sequence ID" value="JAH10774.1"/>
    <property type="molecule type" value="Transcribed_RNA"/>
</dbReference>
<proteinExistence type="predicted"/>
<name>A0A0E9Q221_ANGAN</name>
<reference evidence="1" key="1">
    <citation type="submission" date="2014-11" db="EMBL/GenBank/DDBJ databases">
        <authorList>
            <person name="Amaro Gonzalez C."/>
        </authorList>
    </citation>
    <scope>NUCLEOTIDE SEQUENCE</scope>
</reference>
<dbReference type="AlphaFoldDB" id="A0A0E9Q221"/>
<reference evidence="1" key="2">
    <citation type="journal article" date="2015" name="Fish Shellfish Immunol.">
        <title>Early steps in the European eel (Anguilla anguilla)-Vibrio vulnificus interaction in the gills: Role of the RtxA13 toxin.</title>
        <authorList>
            <person name="Callol A."/>
            <person name="Pajuelo D."/>
            <person name="Ebbesson L."/>
            <person name="Teles M."/>
            <person name="MacKenzie S."/>
            <person name="Amaro C."/>
        </authorList>
    </citation>
    <scope>NUCLEOTIDE SEQUENCE</scope>
</reference>